<dbReference type="Gene3D" id="1.10.510.10">
    <property type="entry name" value="Transferase(Phosphotransferase) domain 1"/>
    <property type="match status" value="1"/>
</dbReference>
<keyword evidence="2" id="KW-0547">Nucleotide-binding</keyword>
<dbReference type="Proteomes" id="UP001150904">
    <property type="component" value="Unassembled WGS sequence"/>
</dbReference>
<name>A0A9W9MP22_9EURO</name>
<dbReference type="EMBL" id="JAPQKR010000012">
    <property type="protein sequence ID" value="KAJ5204819.1"/>
    <property type="molecule type" value="Genomic_DNA"/>
</dbReference>
<feature type="domain" description="Protein kinase" evidence="8">
    <location>
        <begin position="241"/>
        <end position="535"/>
    </location>
</feature>
<feature type="region of interest" description="Disordered" evidence="7">
    <location>
        <begin position="600"/>
        <end position="621"/>
    </location>
</feature>
<dbReference type="GeneID" id="83180061"/>
<dbReference type="EC" id="2.7.12.2" evidence="6"/>
<evidence type="ECO:0000256" key="1">
    <source>
        <dbReference type="ARBA" id="ARBA00022679"/>
    </source>
</evidence>
<feature type="compositionally biased region" description="Low complexity" evidence="7">
    <location>
        <begin position="61"/>
        <end position="74"/>
    </location>
</feature>
<evidence type="ECO:0000256" key="2">
    <source>
        <dbReference type="ARBA" id="ARBA00022741"/>
    </source>
</evidence>
<feature type="compositionally biased region" description="Polar residues" evidence="7">
    <location>
        <begin position="278"/>
        <end position="288"/>
    </location>
</feature>
<evidence type="ECO:0000256" key="5">
    <source>
        <dbReference type="ARBA" id="ARBA00038035"/>
    </source>
</evidence>
<dbReference type="InterPro" id="IPR011009">
    <property type="entry name" value="Kinase-like_dom_sf"/>
</dbReference>
<dbReference type="SMART" id="SM00220">
    <property type="entry name" value="S_TKc"/>
    <property type="match status" value="1"/>
</dbReference>
<dbReference type="AlphaFoldDB" id="A0A9W9MP22"/>
<dbReference type="PROSITE" id="PS50011">
    <property type="entry name" value="PROTEIN_KINASE_DOM"/>
    <property type="match status" value="1"/>
</dbReference>
<gene>
    <name evidence="9" type="ORF">N7498_005698</name>
</gene>
<dbReference type="GO" id="GO:0071474">
    <property type="term" value="P:cellular hyperosmotic response"/>
    <property type="evidence" value="ECO:0007669"/>
    <property type="project" value="TreeGrafter"/>
</dbReference>
<dbReference type="RefSeq" id="XP_058309298.1">
    <property type="nucleotide sequence ID" value="XM_058452760.1"/>
</dbReference>
<dbReference type="SUPFAM" id="SSF56112">
    <property type="entry name" value="Protein kinase-like (PK-like)"/>
    <property type="match status" value="1"/>
</dbReference>
<keyword evidence="4" id="KW-0067">ATP-binding</keyword>
<feature type="region of interest" description="Disordered" evidence="7">
    <location>
        <begin position="543"/>
        <end position="567"/>
    </location>
</feature>
<comment type="similarity">
    <text evidence="5">Belongs to the protein kinase superfamily. STE Ser/Thr protein kinase family. MAP kinase kinase subfamily.</text>
</comment>
<evidence type="ECO:0000259" key="8">
    <source>
        <dbReference type="PROSITE" id="PS50011"/>
    </source>
</evidence>
<dbReference type="GO" id="GO:0005524">
    <property type="term" value="F:ATP binding"/>
    <property type="evidence" value="ECO:0007669"/>
    <property type="project" value="UniProtKB-KW"/>
</dbReference>
<feature type="compositionally biased region" description="Low complexity" evidence="7">
    <location>
        <begin position="606"/>
        <end position="615"/>
    </location>
</feature>
<keyword evidence="10" id="KW-1185">Reference proteome</keyword>
<dbReference type="PROSITE" id="PS00108">
    <property type="entry name" value="PROTEIN_KINASE_ST"/>
    <property type="match status" value="1"/>
</dbReference>
<proteinExistence type="inferred from homology"/>
<keyword evidence="3" id="KW-0418">Kinase</keyword>
<protein>
    <recommendedName>
        <fullName evidence="6">mitogen-activated protein kinase kinase</fullName>
        <ecNumber evidence="6">2.7.12.2</ecNumber>
    </recommendedName>
</protein>
<accession>A0A9W9MP22</accession>
<evidence type="ECO:0000256" key="4">
    <source>
        <dbReference type="ARBA" id="ARBA00022840"/>
    </source>
</evidence>
<feature type="compositionally biased region" description="Polar residues" evidence="7">
    <location>
        <begin position="34"/>
        <end position="57"/>
    </location>
</feature>
<feature type="compositionally biased region" description="Basic and acidic residues" evidence="7">
    <location>
        <begin position="1"/>
        <end position="19"/>
    </location>
</feature>
<dbReference type="FunFam" id="1.10.510.10:FF:000433">
    <property type="entry name" value="MAP kinase kinase PBS2"/>
    <property type="match status" value="1"/>
</dbReference>
<feature type="compositionally biased region" description="Polar residues" evidence="7">
    <location>
        <begin position="107"/>
        <end position="119"/>
    </location>
</feature>
<dbReference type="PANTHER" id="PTHR48013:SF25">
    <property type="entry name" value="MAP KINASE KINASE PBS2"/>
    <property type="match status" value="1"/>
</dbReference>
<feature type="region of interest" description="Disordered" evidence="7">
    <location>
        <begin position="1"/>
        <end position="196"/>
    </location>
</feature>
<reference evidence="9" key="2">
    <citation type="journal article" date="2023" name="IMA Fungus">
        <title>Comparative genomic study of the Penicillium genus elucidates a diverse pangenome and 15 lateral gene transfer events.</title>
        <authorList>
            <person name="Petersen C."/>
            <person name="Sorensen T."/>
            <person name="Nielsen M.R."/>
            <person name="Sondergaard T.E."/>
            <person name="Sorensen J.L."/>
            <person name="Fitzpatrick D.A."/>
            <person name="Frisvad J.C."/>
            <person name="Nielsen K.L."/>
        </authorList>
    </citation>
    <scope>NUCLEOTIDE SEQUENCE</scope>
    <source>
        <strain evidence="9">IBT 15544</strain>
    </source>
</reference>
<dbReference type="InterPro" id="IPR000719">
    <property type="entry name" value="Prot_kinase_dom"/>
</dbReference>
<dbReference type="Pfam" id="PF00069">
    <property type="entry name" value="Pkinase"/>
    <property type="match status" value="1"/>
</dbReference>
<comment type="caution">
    <text evidence="9">The sequence shown here is derived from an EMBL/GenBank/DDBJ whole genome shotgun (WGS) entry which is preliminary data.</text>
</comment>
<dbReference type="Gene3D" id="3.30.200.20">
    <property type="entry name" value="Phosphorylase Kinase, domain 1"/>
    <property type="match status" value="1"/>
</dbReference>
<evidence type="ECO:0000256" key="7">
    <source>
        <dbReference type="SAM" id="MobiDB-lite"/>
    </source>
</evidence>
<evidence type="ECO:0000313" key="9">
    <source>
        <dbReference type="EMBL" id="KAJ5204819.1"/>
    </source>
</evidence>
<evidence type="ECO:0000256" key="3">
    <source>
        <dbReference type="ARBA" id="ARBA00022777"/>
    </source>
</evidence>
<feature type="region of interest" description="Disordered" evidence="7">
    <location>
        <begin position="269"/>
        <end position="291"/>
    </location>
</feature>
<sequence>MADERDFAEPSGSEQDRGPSVDGVSPPGLPHHASTPSLRPTPRDTSTGMSASSTHLGQVNAARRAPSTPARPQPSMSGQPAGGLNQDIMAKMKAFSLSRQGGAKLPHTSSTGTIPTSQEAGAGGAMTGRMPSNARDWASSPSISKVASPGSASPRPGGLAAKRMKPGLKLSDVTGGTPPPTSNGAEEKPEEQNGGESAFSKYAEFIDTKAGTLNFKNKAVLHGGGVEFSSGHSFKISLDEVDRLDELGKGNYGTVYKVRHSRPHLRKPGMGLRGIVSRPSSDDTSPESGTGDLSGVIMAMKEIRLELDEAKFAQIIMELDILHRCVSPFIIDFYGAFFQEGAVYMCVEFMDGGSIDKIYEGGVPENILRKVTLSTIMGLKALKEEHNIIHRDVKPTNILVNSKGQIKICDFGVSGNLVASIAKTNIGCQSYMAPERIAGGGMQQSGAPSAGTYSVQSDIWSLGLSIIECSMGRYPYPPETFNNIFSQLHAIVDGDPPTLPETGYSEDAHAFVRDCLDKIPKNRPTYNMLLRHPWLAPLMRPPTEAEDEVATQTSENSAPADHPTSYMTEDKEVAEWVHKQLKLRDSGHLKMSEKPALHAVALDKVNSSPNNDDPNTPAQAD</sequence>
<reference evidence="9" key="1">
    <citation type="submission" date="2022-12" db="EMBL/GenBank/DDBJ databases">
        <authorList>
            <person name="Petersen C."/>
        </authorList>
    </citation>
    <scope>NUCLEOTIDE SEQUENCE</scope>
    <source>
        <strain evidence="9">IBT 15544</strain>
    </source>
</reference>
<dbReference type="OrthoDB" id="10252354at2759"/>
<keyword evidence="1" id="KW-0808">Transferase</keyword>
<evidence type="ECO:0000256" key="6">
    <source>
        <dbReference type="ARBA" id="ARBA00038999"/>
    </source>
</evidence>
<evidence type="ECO:0000313" key="10">
    <source>
        <dbReference type="Proteomes" id="UP001150904"/>
    </source>
</evidence>
<dbReference type="InterPro" id="IPR008271">
    <property type="entry name" value="Ser/Thr_kinase_AS"/>
</dbReference>
<organism evidence="9 10">
    <name type="scientific">Penicillium cinerascens</name>
    <dbReference type="NCBI Taxonomy" id="70096"/>
    <lineage>
        <taxon>Eukaryota</taxon>
        <taxon>Fungi</taxon>
        <taxon>Dikarya</taxon>
        <taxon>Ascomycota</taxon>
        <taxon>Pezizomycotina</taxon>
        <taxon>Eurotiomycetes</taxon>
        <taxon>Eurotiomycetidae</taxon>
        <taxon>Eurotiales</taxon>
        <taxon>Aspergillaceae</taxon>
        <taxon>Penicillium</taxon>
    </lineage>
</organism>
<dbReference type="PANTHER" id="PTHR48013">
    <property type="entry name" value="DUAL SPECIFICITY MITOGEN-ACTIVATED PROTEIN KINASE KINASE 5-RELATED"/>
    <property type="match status" value="1"/>
</dbReference>
<dbReference type="GO" id="GO:0004708">
    <property type="term" value="F:MAP kinase kinase activity"/>
    <property type="evidence" value="ECO:0007669"/>
    <property type="project" value="UniProtKB-EC"/>
</dbReference>